<evidence type="ECO:0000256" key="1">
    <source>
        <dbReference type="ARBA" id="ARBA00008045"/>
    </source>
</evidence>
<dbReference type="FunFam" id="1.10.287.370:FF:000003">
    <property type="entry name" value="Prefoldin subunit 6"/>
    <property type="match status" value="1"/>
</dbReference>
<dbReference type="PANTHER" id="PTHR21431">
    <property type="entry name" value="PREFOLDIN SUBUNIT 6"/>
    <property type="match status" value="1"/>
</dbReference>
<dbReference type="AlphaFoldDB" id="A0AAF0EES6"/>
<keyword evidence="5" id="KW-1185">Reference proteome</keyword>
<dbReference type="GO" id="GO:0051082">
    <property type="term" value="F:unfolded protein binding"/>
    <property type="evidence" value="ECO:0007669"/>
    <property type="project" value="InterPro"/>
</dbReference>
<dbReference type="Gene3D" id="1.10.287.370">
    <property type="match status" value="1"/>
</dbReference>
<keyword evidence="3" id="KW-0175">Coiled coil</keyword>
<evidence type="ECO:0000256" key="2">
    <source>
        <dbReference type="ARBA" id="ARBA00023186"/>
    </source>
</evidence>
<organism evidence="4 5">
    <name type="scientific">Malassezia equina</name>
    <dbReference type="NCBI Taxonomy" id="1381935"/>
    <lineage>
        <taxon>Eukaryota</taxon>
        <taxon>Fungi</taxon>
        <taxon>Dikarya</taxon>
        <taxon>Basidiomycota</taxon>
        <taxon>Ustilaginomycotina</taxon>
        <taxon>Malasseziomycetes</taxon>
        <taxon>Malasseziales</taxon>
        <taxon>Malasseziaceae</taxon>
        <taxon>Malassezia</taxon>
    </lineage>
</organism>
<dbReference type="InterPro" id="IPR009053">
    <property type="entry name" value="Prefoldin"/>
</dbReference>
<dbReference type="Proteomes" id="UP001214415">
    <property type="component" value="Chromosome 1"/>
</dbReference>
<sequence>MATEASRAMLAKLQEVQTAFELVVDSHQQLLSQLSENQQVQKEFNSLSEDARIYKRTGPVLVPQDFSEAKVNVDKRIEFIQSEIDRVDVRLKELASKRDAIQNEIVALQRES</sequence>
<feature type="coiled-coil region" evidence="3">
    <location>
        <begin position="77"/>
        <end position="111"/>
    </location>
</feature>
<dbReference type="InterPro" id="IPR002777">
    <property type="entry name" value="PFD_beta-like"/>
</dbReference>
<dbReference type="GO" id="GO:0051087">
    <property type="term" value="F:protein-folding chaperone binding"/>
    <property type="evidence" value="ECO:0007669"/>
    <property type="project" value="TreeGrafter"/>
</dbReference>
<dbReference type="EMBL" id="CP119900">
    <property type="protein sequence ID" value="WFD21361.1"/>
    <property type="molecule type" value="Genomic_DNA"/>
</dbReference>
<reference evidence="4" key="1">
    <citation type="submission" date="2023-03" db="EMBL/GenBank/DDBJ databases">
        <title>Mating type loci evolution in Malassezia.</title>
        <authorList>
            <person name="Coelho M.A."/>
        </authorList>
    </citation>
    <scope>NUCLEOTIDE SEQUENCE</scope>
    <source>
        <strain evidence="4">CBS 12830</strain>
    </source>
</reference>
<dbReference type="GO" id="GO:0006457">
    <property type="term" value="P:protein folding"/>
    <property type="evidence" value="ECO:0007669"/>
    <property type="project" value="InterPro"/>
</dbReference>
<dbReference type="PANTHER" id="PTHR21431:SF0">
    <property type="entry name" value="PREFOLDIN SUBUNIT 6"/>
    <property type="match status" value="1"/>
</dbReference>
<keyword evidence="2" id="KW-0143">Chaperone</keyword>
<dbReference type="Pfam" id="PF01920">
    <property type="entry name" value="Prefoldin_2"/>
    <property type="match status" value="1"/>
</dbReference>
<dbReference type="CDD" id="cd23161">
    <property type="entry name" value="Prefoldin_6"/>
    <property type="match status" value="1"/>
</dbReference>
<accession>A0AAF0EES6</accession>
<proteinExistence type="inferred from homology"/>
<dbReference type="GO" id="GO:0005737">
    <property type="term" value="C:cytoplasm"/>
    <property type="evidence" value="ECO:0007669"/>
    <property type="project" value="TreeGrafter"/>
</dbReference>
<evidence type="ECO:0000256" key="3">
    <source>
        <dbReference type="SAM" id="Coils"/>
    </source>
</evidence>
<evidence type="ECO:0000313" key="5">
    <source>
        <dbReference type="Proteomes" id="UP001214415"/>
    </source>
</evidence>
<protein>
    <submittedName>
        <fullName evidence="4">Prefoldin subunit 6</fullName>
    </submittedName>
</protein>
<name>A0AAF0EES6_9BASI</name>
<comment type="similarity">
    <text evidence="1">Belongs to the prefoldin subunit beta family.</text>
</comment>
<gene>
    <name evidence="4" type="primary">YKE2</name>
    <name evidence="4" type="ORF">MEQU1_000009</name>
</gene>
<dbReference type="GO" id="GO:0016272">
    <property type="term" value="C:prefoldin complex"/>
    <property type="evidence" value="ECO:0007669"/>
    <property type="project" value="InterPro"/>
</dbReference>
<evidence type="ECO:0000313" key="4">
    <source>
        <dbReference type="EMBL" id="WFD21361.1"/>
    </source>
</evidence>
<dbReference type="GO" id="GO:0051131">
    <property type="term" value="P:chaperone-mediated protein complex assembly"/>
    <property type="evidence" value="ECO:0007669"/>
    <property type="project" value="TreeGrafter"/>
</dbReference>
<dbReference type="SUPFAM" id="SSF46579">
    <property type="entry name" value="Prefoldin"/>
    <property type="match status" value="1"/>
</dbReference>